<dbReference type="Pfam" id="PF01753">
    <property type="entry name" value="zf-MYND"/>
    <property type="match status" value="1"/>
</dbReference>
<evidence type="ECO:0000256" key="2">
    <source>
        <dbReference type="ARBA" id="ARBA00022771"/>
    </source>
</evidence>
<feature type="domain" description="MYND-type" evidence="6">
    <location>
        <begin position="604"/>
        <end position="642"/>
    </location>
</feature>
<evidence type="ECO:0000256" key="5">
    <source>
        <dbReference type="SAM" id="MobiDB-lite"/>
    </source>
</evidence>
<dbReference type="EMBL" id="KZ857430">
    <property type="protein sequence ID" value="RDX46095.1"/>
    <property type="molecule type" value="Genomic_DNA"/>
</dbReference>
<gene>
    <name evidence="7" type="ORF">OH76DRAFT_896998</name>
</gene>
<dbReference type="Gene3D" id="6.10.140.2220">
    <property type="match status" value="1"/>
</dbReference>
<evidence type="ECO:0000259" key="6">
    <source>
        <dbReference type="PROSITE" id="PS50865"/>
    </source>
</evidence>
<organism evidence="7 8">
    <name type="scientific">Lentinus brumalis</name>
    <dbReference type="NCBI Taxonomy" id="2498619"/>
    <lineage>
        <taxon>Eukaryota</taxon>
        <taxon>Fungi</taxon>
        <taxon>Dikarya</taxon>
        <taxon>Basidiomycota</taxon>
        <taxon>Agaricomycotina</taxon>
        <taxon>Agaricomycetes</taxon>
        <taxon>Polyporales</taxon>
        <taxon>Polyporaceae</taxon>
        <taxon>Lentinus</taxon>
    </lineage>
</organism>
<accession>A0A371D0R4</accession>
<proteinExistence type="predicted"/>
<dbReference type="OrthoDB" id="341421at2759"/>
<evidence type="ECO:0000313" key="8">
    <source>
        <dbReference type="Proteomes" id="UP000256964"/>
    </source>
</evidence>
<dbReference type="SUPFAM" id="SSF48371">
    <property type="entry name" value="ARM repeat"/>
    <property type="match status" value="1"/>
</dbReference>
<dbReference type="InterPro" id="IPR002893">
    <property type="entry name" value="Znf_MYND"/>
</dbReference>
<name>A0A371D0R4_9APHY</name>
<dbReference type="PROSITE" id="PS50865">
    <property type="entry name" value="ZF_MYND_2"/>
    <property type="match status" value="1"/>
</dbReference>
<feature type="region of interest" description="Disordered" evidence="5">
    <location>
        <begin position="529"/>
        <end position="556"/>
    </location>
</feature>
<keyword evidence="2 4" id="KW-0863">Zinc-finger</keyword>
<keyword evidence="1" id="KW-0479">Metal-binding</keyword>
<dbReference type="SUPFAM" id="SSF144232">
    <property type="entry name" value="HIT/MYND zinc finger-like"/>
    <property type="match status" value="1"/>
</dbReference>
<sequence>MADGAYEHHDWCMVEAVVRVWVAVCADAALGRELLQQGILGRTLRLVNTDVCSSQLISLFTLLAHHGDETVKLEILRYISAMFIGVHQRWHLDSHRTSTFIIMALYHCLDAATFLSAPSASHVLFNTDLPAILLAKHILEHFPKPHVPHAAMVHAFPLLITCAMSCSTIGIVPLVPVLEFLTLLIKSRNMGLRCVAIWTFGRLCPGASNSDSTALPYVLLDDIRDERVPPGGEIAESKRCRQELLTLVQNLADDGDLWQFGVKLAEIIMQGRLQYQTTDLARLEGTELANFATWGSLLPEVTMVVMKKDCRYRDKAHVISLEHGVYFAHPGALAPYAHQILHWDPKHAYAHVIFCEYAPELETALQTAIDGLELPDLTPYLRRRLLLRALELSYTKACAFLLRADATELQQLREGKGWLRRSLDYAHRFIKDAPKDSQDLPHVADLCMNITLMLRGPSLDKDLAPIQPILRVIDRSLTTLKDLGIDIGDNPIRSGNRLFVQHYPQGLAKWGVFLTGFHEQDHAIRASIAYPRKSTRSSQNAQRREPEEGNVAEPGERDATVWWESAAAMTIHSLLRGPLRCCCRASELNGCVQLGPGLVTLLQCTWCGDTTALIKQCGGCKHAWYCDPECQRAHWPEHRIECKVCERTRVEQSSASM</sequence>
<evidence type="ECO:0000256" key="4">
    <source>
        <dbReference type="PROSITE-ProRule" id="PRU00134"/>
    </source>
</evidence>
<dbReference type="AlphaFoldDB" id="A0A371D0R4"/>
<dbReference type="GO" id="GO:0008270">
    <property type="term" value="F:zinc ion binding"/>
    <property type="evidence" value="ECO:0007669"/>
    <property type="project" value="UniProtKB-KW"/>
</dbReference>
<dbReference type="InterPro" id="IPR016024">
    <property type="entry name" value="ARM-type_fold"/>
</dbReference>
<dbReference type="STRING" id="139420.A0A371D0R4"/>
<dbReference type="Proteomes" id="UP000256964">
    <property type="component" value="Unassembled WGS sequence"/>
</dbReference>
<protein>
    <recommendedName>
        <fullName evidence="6">MYND-type domain-containing protein</fullName>
    </recommendedName>
</protein>
<dbReference type="PROSITE" id="PS01360">
    <property type="entry name" value="ZF_MYND_1"/>
    <property type="match status" value="1"/>
</dbReference>
<keyword evidence="3" id="KW-0862">Zinc</keyword>
<evidence type="ECO:0000256" key="1">
    <source>
        <dbReference type="ARBA" id="ARBA00022723"/>
    </source>
</evidence>
<keyword evidence="8" id="KW-1185">Reference proteome</keyword>
<evidence type="ECO:0000313" key="7">
    <source>
        <dbReference type="EMBL" id="RDX46095.1"/>
    </source>
</evidence>
<reference evidence="7 8" key="1">
    <citation type="journal article" date="2018" name="Biotechnol. Biofuels">
        <title>Integrative visual omics of the white-rot fungus Polyporus brumalis exposes the biotechnological potential of its oxidative enzymes for delignifying raw plant biomass.</title>
        <authorList>
            <person name="Miyauchi S."/>
            <person name="Rancon A."/>
            <person name="Drula E."/>
            <person name="Hage H."/>
            <person name="Chaduli D."/>
            <person name="Favel A."/>
            <person name="Grisel S."/>
            <person name="Henrissat B."/>
            <person name="Herpoel-Gimbert I."/>
            <person name="Ruiz-Duenas F.J."/>
            <person name="Chevret D."/>
            <person name="Hainaut M."/>
            <person name="Lin J."/>
            <person name="Wang M."/>
            <person name="Pangilinan J."/>
            <person name="Lipzen A."/>
            <person name="Lesage-Meessen L."/>
            <person name="Navarro D."/>
            <person name="Riley R."/>
            <person name="Grigoriev I.V."/>
            <person name="Zhou S."/>
            <person name="Raouche S."/>
            <person name="Rosso M.N."/>
        </authorList>
    </citation>
    <scope>NUCLEOTIDE SEQUENCE [LARGE SCALE GENOMIC DNA]</scope>
    <source>
        <strain evidence="7 8">BRFM 1820</strain>
    </source>
</reference>
<evidence type="ECO:0000256" key="3">
    <source>
        <dbReference type="ARBA" id="ARBA00022833"/>
    </source>
</evidence>